<dbReference type="PROSITE" id="PS51387">
    <property type="entry name" value="FAD_PCMH"/>
    <property type="match status" value="1"/>
</dbReference>
<dbReference type="SUPFAM" id="SSF56176">
    <property type="entry name" value="FAD-binding/transporter-associated domain-like"/>
    <property type="match status" value="1"/>
</dbReference>
<reference evidence="4 5" key="1">
    <citation type="submission" date="2023-12" db="EMBL/GenBank/DDBJ databases">
        <title>Baltic Sea Cyanobacteria.</title>
        <authorList>
            <person name="Delbaje E."/>
            <person name="Fewer D.P."/>
            <person name="Shishido T.K."/>
        </authorList>
    </citation>
    <scope>NUCLEOTIDE SEQUENCE [LARGE SCALE GENOMIC DNA]</scope>
    <source>
        <strain evidence="4 5">UHCC 0281</strain>
    </source>
</reference>
<dbReference type="InterPro" id="IPR006094">
    <property type="entry name" value="Oxid_FAD_bind_N"/>
</dbReference>
<accession>A0ABU5SU76</accession>
<dbReference type="Proteomes" id="UP001302329">
    <property type="component" value="Unassembled WGS sequence"/>
</dbReference>
<dbReference type="InterPro" id="IPR016166">
    <property type="entry name" value="FAD-bd_PCMH"/>
</dbReference>
<name>A0ABU5SU76_9CYAN</name>
<organism evidence="4 5">
    <name type="scientific">Cyanobium gracile UHCC 0281</name>
    <dbReference type="NCBI Taxonomy" id="3110309"/>
    <lineage>
        <taxon>Bacteria</taxon>
        <taxon>Bacillati</taxon>
        <taxon>Cyanobacteriota</taxon>
        <taxon>Cyanophyceae</taxon>
        <taxon>Synechococcales</taxon>
        <taxon>Prochlorococcaceae</taxon>
        <taxon>Cyanobium</taxon>
    </lineage>
</organism>
<dbReference type="Pfam" id="PF01565">
    <property type="entry name" value="FAD_binding_4"/>
    <property type="match status" value="1"/>
</dbReference>
<evidence type="ECO:0000259" key="3">
    <source>
        <dbReference type="PROSITE" id="PS51387"/>
    </source>
</evidence>
<dbReference type="SUPFAM" id="SSF55103">
    <property type="entry name" value="FAD-linked oxidases, C-terminal domain"/>
    <property type="match status" value="1"/>
</dbReference>
<gene>
    <name evidence="4" type="ORF">VB739_05815</name>
</gene>
<evidence type="ECO:0000256" key="2">
    <source>
        <dbReference type="ARBA" id="ARBA00022827"/>
    </source>
</evidence>
<proteinExistence type="predicted"/>
<keyword evidence="5" id="KW-1185">Reference proteome</keyword>
<dbReference type="RefSeq" id="WP_323356157.1">
    <property type="nucleotide sequence ID" value="NZ_JAYGHY010000012.1"/>
</dbReference>
<protein>
    <submittedName>
        <fullName evidence="4">FAD-binding protein</fullName>
    </submittedName>
</protein>
<keyword evidence="1" id="KW-0285">Flavoprotein</keyword>
<dbReference type="PANTHER" id="PTHR11748">
    <property type="entry name" value="D-LACTATE DEHYDROGENASE"/>
    <property type="match status" value="1"/>
</dbReference>
<comment type="caution">
    <text evidence="4">The sequence shown here is derived from an EMBL/GenBank/DDBJ whole genome shotgun (WGS) entry which is preliminary data.</text>
</comment>
<dbReference type="Gene3D" id="3.30.465.10">
    <property type="match status" value="1"/>
</dbReference>
<evidence type="ECO:0000313" key="5">
    <source>
        <dbReference type="Proteomes" id="UP001302329"/>
    </source>
</evidence>
<keyword evidence="2" id="KW-0274">FAD</keyword>
<feature type="domain" description="FAD-binding PCMH-type" evidence="3">
    <location>
        <begin position="1"/>
        <end position="176"/>
    </location>
</feature>
<dbReference type="EMBL" id="JAYGHY010000012">
    <property type="protein sequence ID" value="MEA5442064.1"/>
    <property type="molecule type" value="Genomic_DNA"/>
</dbReference>
<dbReference type="PANTHER" id="PTHR11748:SF103">
    <property type="entry name" value="GLYCOLATE OXIDASE SUBUNIT GLCE"/>
    <property type="match status" value="1"/>
</dbReference>
<dbReference type="InterPro" id="IPR016169">
    <property type="entry name" value="FAD-bd_PCMH_sub2"/>
</dbReference>
<evidence type="ECO:0000313" key="4">
    <source>
        <dbReference type="EMBL" id="MEA5442064.1"/>
    </source>
</evidence>
<dbReference type="InterPro" id="IPR016164">
    <property type="entry name" value="FAD-linked_Oxase-like_C"/>
</dbReference>
<evidence type="ECO:0000256" key="1">
    <source>
        <dbReference type="ARBA" id="ARBA00022630"/>
    </source>
</evidence>
<dbReference type="InterPro" id="IPR036318">
    <property type="entry name" value="FAD-bd_PCMH-like_sf"/>
</dbReference>
<sequence length="403" mass="42278">MRPEPSELQELVRDLHRQGSAWLPAGLGSRLDWGPPLQGPCTVLSCAALRGVREFNPGDFTITVAAGTPLVEVQEVLGHHGQWLSVDAPWGDGDGATAGSIGGLVARGLAGGYRQRYLGVRDQLIGLELMRADGVTARAGGKVVKNVAGYDLMRLFTGSWGSLGLITELTLRTLPQPPLRRSVCFQGQTGALALLSRWLLGSSLSPERIDWWNGSLASAAGLASEPLLLIGLASVDAATLEEQVRCLQERSSLKARVLDATTTEAWLARARGGAATPSTAATAPAWLLRLGVSPDRLETLMQAPALAGLSVDMAAGSGLGLAWTGSEEPQATVTSGQMLALRSLCTELGGHLTVLRQPPVAGLPAWLDAPSRPLIEAIKRRFDPAGQLAPGRLPGVAQSVSTL</sequence>